<accession>J3P6W6</accession>
<reference evidence="2" key="5">
    <citation type="submission" date="2018-04" db="UniProtKB">
        <authorList>
            <consortium name="EnsemblFungi"/>
        </authorList>
    </citation>
    <scope>IDENTIFICATION</scope>
    <source>
        <strain evidence="2">R3-111a-1</strain>
    </source>
</reference>
<dbReference type="EMBL" id="GL385399">
    <property type="protein sequence ID" value="EJT72392.1"/>
    <property type="molecule type" value="Genomic_DNA"/>
</dbReference>
<reference evidence="1" key="2">
    <citation type="submission" date="2010-07" db="EMBL/GenBank/DDBJ databases">
        <authorList>
            <consortium name="The Broad Institute Genome Sequencing Platform"/>
            <consortium name="Broad Institute Genome Sequencing Center for Infectious Disease"/>
            <person name="Ma L.-J."/>
            <person name="Dead R."/>
            <person name="Young S."/>
            <person name="Zeng Q."/>
            <person name="Koehrsen M."/>
            <person name="Alvarado L."/>
            <person name="Berlin A."/>
            <person name="Chapman S.B."/>
            <person name="Chen Z."/>
            <person name="Freedman E."/>
            <person name="Gellesch M."/>
            <person name="Goldberg J."/>
            <person name="Griggs A."/>
            <person name="Gujja S."/>
            <person name="Heilman E.R."/>
            <person name="Heiman D."/>
            <person name="Hepburn T."/>
            <person name="Howarth C."/>
            <person name="Jen D."/>
            <person name="Larson L."/>
            <person name="Mehta T."/>
            <person name="Neiman D."/>
            <person name="Pearson M."/>
            <person name="Roberts A."/>
            <person name="Saif S."/>
            <person name="Shea T."/>
            <person name="Shenoy N."/>
            <person name="Sisk P."/>
            <person name="Stolte C."/>
            <person name="Sykes S."/>
            <person name="Walk T."/>
            <person name="White J."/>
            <person name="Yandava C."/>
            <person name="Haas B."/>
            <person name="Nusbaum C."/>
            <person name="Birren B."/>
        </authorList>
    </citation>
    <scope>NUCLEOTIDE SEQUENCE</scope>
    <source>
        <strain evidence="1">R3-111a-1</strain>
    </source>
</reference>
<dbReference type="AlphaFoldDB" id="J3P6W6"/>
<evidence type="ECO:0000313" key="3">
    <source>
        <dbReference type="Proteomes" id="UP000006039"/>
    </source>
</evidence>
<evidence type="ECO:0000313" key="1">
    <source>
        <dbReference type="EMBL" id="EJT72392.1"/>
    </source>
</evidence>
<keyword evidence="3" id="KW-1185">Reference proteome</keyword>
<name>J3P6W6_GAET3</name>
<dbReference type="GeneID" id="20349716"/>
<reference evidence="3" key="1">
    <citation type="submission" date="2010-07" db="EMBL/GenBank/DDBJ databases">
        <title>The genome sequence of Gaeumannomyces graminis var. tritici strain R3-111a-1.</title>
        <authorList>
            <consortium name="The Broad Institute Genome Sequencing Platform"/>
            <person name="Ma L.-J."/>
            <person name="Dead R."/>
            <person name="Young S."/>
            <person name="Zeng Q."/>
            <person name="Koehrsen M."/>
            <person name="Alvarado L."/>
            <person name="Berlin A."/>
            <person name="Chapman S.B."/>
            <person name="Chen Z."/>
            <person name="Freedman E."/>
            <person name="Gellesch M."/>
            <person name="Goldberg J."/>
            <person name="Griggs A."/>
            <person name="Gujja S."/>
            <person name="Heilman E.R."/>
            <person name="Heiman D."/>
            <person name="Hepburn T."/>
            <person name="Howarth C."/>
            <person name="Jen D."/>
            <person name="Larson L."/>
            <person name="Mehta T."/>
            <person name="Neiman D."/>
            <person name="Pearson M."/>
            <person name="Roberts A."/>
            <person name="Saif S."/>
            <person name="Shea T."/>
            <person name="Shenoy N."/>
            <person name="Sisk P."/>
            <person name="Stolte C."/>
            <person name="Sykes S."/>
            <person name="Walk T."/>
            <person name="White J."/>
            <person name="Yandava C."/>
            <person name="Haas B."/>
            <person name="Nusbaum C."/>
            <person name="Birren B."/>
        </authorList>
    </citation>
    <scope>NUCLEOTIDE SEQUENCE [LARGE SCALE GENOMIC DNA]</scope>
    <source>
        <strain evidence="3">R3-111a-1</strain>
    </source>
</reference>
<gene>
    <name evidence="2" type="primary">20349716</name>
    <name evidence="1" type="ORF">GGTG_09258</name>
</gene>
<dbReference type="RefSeq" id="XP_009225366.1">
    <property type="nucleotide sequence ID" value="XM_009227102.1"/>
</dbReference>
<sequence>MWDLKCGDKRPLGAIRAQLGNRKSLVLGVHGALVSKPRDGLAGSLYLTCLACSMDLGAHSATLTSTFGCLPRIIRLLALSVYRLQETQSKPRCLATGGGISVLSDMAHNAHHSAERADAKQHSRQVLPALGSKTGAWWWGWVWGMQWRASPTLATTPGLPGTI</sequence>
<organism evidence="1">
    <name type="scientific">Gaeumannomyces tritici (strain R3-111a-1)</name>
    <name type="common">Wheat and barley take-all root rot fungus</name>
    <name type="synonym">Gaeumannomyces graminis var. tritici</name>
    <dbReference type="NCBI Taxonomy" id="644352"/>
    <lineage>
        <taxon>Eukaryota</taxon>
        <taxon>Fungi</taxon>
        <taxon>Dikarya</taxon>
        <taxon>Ascomycota</taxon>
        <taxon>Pezizomycotina</taxon>
        <taxon>Sordariomycetes</taxon>
        <taxon>Sordariomycetidae</taxon>
        <taxon>Magnaporthales</taxon>
        <taxon>Magnaporthaceae</taxon>
        <taxon>Gaeumannomyces</taxon>
    </lineage>
</organism>
<dbReference type="HOGENOM" id="CLU_1627149_0_0_1"/>
<dbReference type="EnsemblFungi" id="EJT72392">
    <property type="protein sequence ID" value="EJT72392"/>
    <property type="gene ID" value="GGTG_09258"/>
</dbReference>
<dbReference type="VEuPathDB" id="FungiDB:GGTG_09258"/>
<reference evidence="2" key="4">
    <citation type="journal article" date="2015" name="G3 (Bethesda)">
        <title>Genome sequences of three phytopathogenic species of the Magnaporthaceae family of fungi.</title>
        <authorList>
            <person name="Okagaki L.H."/>
            <person name="Nunes C.C."/>
            <person name="Sailsbery J."/>
            <person name="Clay B."/>
            <person name="Brown D."/>
            <person name="John T."/>
            <person name="Oh Y."/>
            <person name="Young N."/>
            <person name="Fitzgerald M."/>
            <person name="Haas B.J."/>
            <person name="Zeng Q."/>
            <person name="Young S."/>
            <person name="Adiconis X."/>
            <person name="Fan L."/>
            <person name="Levin J.Z."/>
            <person name="Mitchell T.K."/>
            <person name="Okubara P.A."/>
            <person name="Farman M.L."/>
            <person name="Kohn L.M."/>
            <person name="Birren B."/>
            <person name="Ma L.-J."/>
            <person name="Dean R.A."/>
        </authorList>
    </citation>
    <scope>NUCLEOTIDE SEQUENCE</scope>
    <source>
        <strain evidence="2">R3-111a-1</strain>
    </source>
</reference>
<reference evidence="1" key="3">
    <citation type="submission" date="2010-09" db="EMBL/GenBank/DDBJ databases">
        <title>Annotation of Gaeumannomyces graminis var. tritici R3-111a-1.</title>
        <authorList>
            <consortium name="The Broad Institute Genome Sequencing Platform"/>
            <person name="Ma L.-J."/>
            <person name="Dead R."/>
            <person name="Young S.K."/>
            <person name="Zeng Q."/>
            <person name="Gargeya S."/>
            <person name="Fitzgerald M."/>
            <person name="Haas B."/>
            <person name="Abouelleil A."/>
            <person name="Alvarado L."/>
            <person name="Arachchi H.M."/>
            <person name="Berlin A."/>
            <person name="Brown A."/>
            <person name="Chapman S.B."/>
            <person name="Chen Z."/>
            <person name="Dunbar C."/>
            <person name="Freedman E."/>
            <person name="Gearin G."/>
            <person name="Gellesch M."/>
            <person name="Goldberg J."/>
            <person name="Griggs A."/>
            <person name="Gujja S."/>
            <person name="Heiman D."/>
            <person name="Howarth C."/>
            <person name="Larson L."/>
            <person name="Lui A."/>
            <person name="MacDonald P.J.P."/>
            <person name="Mehta T."/>
            <person name="Montmayeur A."/>
            <person name="Murphy C."/>
            <person name="Neiman D."/>
            <person name="Pearson M."/>
            <person name="Priest M."/>
            <person name="Roberts A."/>
            <person name="Saif S."/>
            <person name="Shea T."/>
            <person name="Shenoy N."/>
            <person name="Sisk P."/>
            <person name="Stolte C."/>
            <person name="Sykes S."/>
            <person name="Yandava C."/>
            <person name="Wortman J."/>
            <person name="Nusbaum C."/>
            <person name="Birren B."/>
        </authorList>
    </citation>
    <scope>NUCLEOTIDE SEQUENCE</scope>
    <source>
        <strain evidence="1">R3-111a-1</strain>
    </source>
</reference>
<protein>
    <submittedName>
        <fullName evidence="1 2">Uncharacterized protein</fullName>
    </submittedName>
</protein>
<dbReference type="Proteomes" id="UP000006039">
    <property type="component" value="Unassembled WGS sequence"/>
</dbReference>
<proteinExistence type="predicted"/>
<evidence type="ECO:0000313" key="2">
    <source>
        <dbReference type="EnsemblFungi" id="EJT72392"/>
    </source>
</evidence>